<evidence type="ECO:0000313" key="2">
    <source>
        <dbReference type="EMBL" id="RZU00755.1"/>
    </source>
</evidence>
<gene>
    <name evidence="2" type="ORF">EV670_1467</name>
</gene>
<evidence type="ECO:0000313" key="3">
    <source>
        <dbReference type="Proteomes" id="UP000293671"/>
    </source>
</evidence>
<dbReference type="RefSeq" id="WP_130431191.1">
    <property type="nucleotide sequence ID" value="NZ_SHKP01000005.1"/>
</dbReference>
<protein>
    <submittedName>
        <fullName evidence="2">Calcineurin-like phosphoesterase family protein</fullName>
    </submittedName>
</protein>
<keyword evidence="3" id="KW-1185">Reference proteome</keyword>
<dbReference type="Pfam" id="PF00149">
    <property type="entry name" value="Metallophos"/>
    <property type="match status" value="1"/>
</dbReference>
<dbReference type="PANTHER" id="PTHR37844:SF2">
    <property type="entry name" value="SER_THR PROTEIN PHOSPHATASE SUPERFAMILY (AFU_ORTHOLOGUE AFUA_1G14840)"/>
    <property type="match status" value="1"/>
</dbReference>
<evidence type="ECO:0000259" key="1">
    <source>
        <dbReference type="Pfam" id="PF00149"/>
    </source>
</evidence>
<name>A0A4Q7VW84_9BURK</name>
<organism evidence="2 3">
    <name type="scientific">Rivibacter subsaxonicus</name>
    <dbReference type="NCBI Taxonomy" id="457575"/>
    <lineage>
        <taxon>Bacteria</taxon>
        <taxon>Pseudomonadati</taxon>
        <taxon>Pseudomonadota</taxon>
        <taxon>Betaproteobacteria</taxon>
        <taxon>Burkholderiales</taxon>
        <taxon>Rivibacter</taxon>
    </lineage>
</organism>
<accession>A0A4Q7VW84</accession>
<dbReference type="Proteomes" id="UP000293671">
    <property type="component" value="Unassembled WGS sequence"/>
</dbReference>
<proteinExistence type="predicted"/>
<reference evidence="2 3" key="1">
    <citation type="submission" date="2019-02" db="EMBL/GenBank/DDBJ databases">
        <title>Genomic Encyclopedia of Type Strains, Phase IV (KMG-IV): sequencing the most valuable type-strain genomes for metagenomic binning, comparative biology and taxonomic classification.</title>
        <authorList>
            <person name="Goeker M."/>
        </authorList>
    </citation>
    <scope>NUCLEOTIDE SEQUENCE [LARGE SCALE GENOMIC DNA]</scope>
    <source>
        <strain evidence="2 3">DSM 19570</strain>
    </source>
</reference>
<dbReference type="EMBL" id="SHKP01000005">
    <property type="protein sequence ID" value="RZU00755.1"/>
    <property type="molecule type" value="Genomic_DNA"/>
</dbReference>
<feature type="domain" description="Calcineurin-like phosphoesterase" evidence="1">
    <location>
        <begin position="19"/>
        <end position="217"/>
    </location>
</feature>
<comment type="caution">
    <text evidence="2">The sequence shown here is derived from an EMBL/GenBank/DDBJ whole genome shotgun (WGS) entry which is preliminary data.</text>
</comment>
<dbReference type="PANTHER" id="PTHR37844">
    <property type="entry name" value="SER/THR PROTEIN PHOSPHATASE SUPERFAMILY (AFU_ORTHOLOGUE AFUA_1G14840)"/>
    <property type="match status" value="1"/>
</dbReference>
<dbReference type="GO" id="GO:0016787">
    <property type="term" value="F:hydrolase activity"/>
    <property type="evidence" value="ECO:0007669"/>
    <property type="project" value="InterPro"/>
</dbReference>
<dbReference type="InterPro" id="IPR029052">
    <property type="entry name" value="Metallo-depent_PP-like"/>
</dbReference>
<dbReference type="SUPFAM" id="SSF56300">
    <property type="entry name" value="Metallo-dependent phosphatases"/>
    <property type="match status" value="1"/>
</dbReference>
<dbReference type="InterPro" id="IPR004843">
    <property type="entry name" value="Calcineurin-like_PHP"/>
</dbReference>
<dbReference type="OrthoDB" id="356681at2"/>
<sequence>MRLQLLSDLHLETEAFEPRPAPQAELLVLAGDIDSSWRGLELFANWPVPVLFVAGNHEFDRRDLELAWPALRARCEALGIRLLQRETCIVEARDGRRVRFVGTTRWSDFDVFGESQRERAMRAARYYVAVMRATRGGAVFDAAAVREEGLACRAWLESELARPAAGWDQTVVITHFAPSLRSADPRYGRQPGTASFCNADDDLLPRADLWLHGHLHCRHDYRIGTTRVFSNARGHAPRGEAEGHDPLFCVEP</sequence>
<dbReference type="Gene3D" id="3.60.21.10">
    <property type="match status" value="1"/>
</dbReference>
<dbReference type="AlphaFoldDB" id="A0A4Q7VW84"/>